<dbReference type="Proteomes" id="UP000286100">
    <property type="component" value="Unassembled WGS sequence"/>
</dbReference>
<keyword evidence="1" id="KW-1133">Transmembrane helix</keyword>
<gene>
    <name evidence="2" type="ORF">D3876_04095</name>
</gene>
<name>A0A418WQH6_9SPHN</name>
<dbReference type="OrthoDB" id="7478200at2"/>
<organism evidence="2 3">
    <name type="scientific">Sphingomonas cavernae</name>
    <dbReference type="NCBI Taxonomy" id="2320861"/>
    <lineage>
        <taxon>Bacteria</taxon>
        <taxon>Pseudomonadati</taxon>
        <taxon>Pseudomonadota</taxon>
        <taxon>Alphaproteobacteria</taxon>
        <taxon>Sphingomonadales</taxon>
        <taxon>Sphingomonadaceae</taxon>
        <taxon>Sphingomonas</taxon>
    </lineage>
</organism>
<dbReference type="RefSeq" id="WP_119759786.1">
    <property type="nucleotide sequence ID" value="NZ_QYUM01000002.1"/>
</dbReference>
<sequence length="184" mass="19427">MPRMLIGALAAAVAMFITGFIFFASPLSLIAFRTVDDTRSATVQAVLAQNIPATGTYVVPNPGTRAGTVLYGKGPVATVHYNAKGFSANSMGAVVNGFIHEAIVALLMGFALLGVAGRVADFASRAQLVVLFSLAGSMLIHLGQPIWMHVDWIHAIYVFIADAAMLIVGGLVIARWFLPKVQQG</sequence>
<evidence type="ECO:0000313" key="3">
    <source>
        <dbReference type="Proteomes" id="UP000286100"/>
    </source>
</evidence>
<dbReference type="EMBL" id="QYUM01000002">
    <property type="protein sequence ID" value="RJF93510.1"/>
    <property type="molecule type" value="Genomic_DNA"/>
</dbReference>
<feature type="transmembrane region" description="Helical" evidence="1">
    <location>
        <begin position="98"/>
        <end position="116"/>
    </location>
</feature>
<keyword evidence="1" id="KW-0812">Transmembrane</keyword>
<proteinExistence type="predicted"/>
<comment type="caution">
    <text evidence="2">The sequence shown here is derived from an EMBL/GenBank/DDBJ whole genome shotgun (WGS) entry which is preliminary data.</text>
</comment>
<reference evidence="2 3" key="1">
    <citation type="submission" date="2018-09" db="EMBL/GenBank/DDBJ databases">
        <authorList>
            <person name="Zhu H."/>
        </authorList>
    </citation>
    <scope>NUCLEOTIDE SEQUENCE [LARGE SCALE GENOMIC DNA]</scope>
    <source>
        <strain evidence="2 3">K2R01-6</strain>
    </source>
</reference>
<keyword evidence="1" id="KW-0472">Membrane</keyword>
<protein>
    <submittedName>
        <fullName evidence="2">Uncharacterized protein</fullName>
    </submittedName>
</protein>
<dbReference type="AlphaFoldDB" id="A0A418WQH6"/>
<keyword evidence="3" id="KW-1185">Reference proteome</keyword>
<evidence type="ECO:0000256" key="1">
    <source>
        <dbReference type="SAM" id="Phobius"/>
    </source>
</evidence>
<feature type="transmembrane region" description="Helical" evidence="1">
    <location>
        <begin position="128"/>
        <end position="147"/>
    </location>
</feature>
<feature type="transmembrane region" description="Helical" evidence="1">
    <location>
        <begin position="153"/>
        <end position="178"/>
    </location>
</feature>
<evidence type="ECO:0000313" key="2">
    <source>
        <dbReference type="EMBL" id="RJF93510.1"/>
    </source>
</evidence>
<accession>A0A418WQH6</accession>